<dbReference type="AlphaFoldDB" id="A0A2T6C315"/>
<dbReference type="OrthoDB" id="1164149at2"/>
<dbReference type="EMBL" id="QBKT01000002">
    <property type="protein sequence ID" value="PTX62688.1"/>
    <property type="molecule type" value="Genomic_DNA"/>
</dbReference>
<accession>A0A2T6C315</accession>
<keyword evidence="2" id="KW-1185">Reference proteome</keyword>
<protein>
    <submittedName>
        <fullName evidence="1">Uncharacterized protein</fullName>
    </submittedName>
</protein>
<dbReference type="Proteomes" id="UP000244090">
    <property type="component" value="Unassembled WGS sequence"/>
</dbReference>
<evidence type="ECO:0000313" key="1">
    <source>
        <dbReference type="EMBL" id="PTX62688.1"/>
    </source>
</evidence>
<gene>
    <name evidence="1" type="ORF">C8N46_10284</name>
</gene>
<comment type="caution">
    <text evidence="1">The sequence shown here is derived from an EMBL/GenBank/DDBJ whole genome shotgun (WGS) entry which is preliminary data.</text>
</comment>
<evidence type="ECO:0000313" key="2">
    <source>
        <dbReference type="Proteomes" id="UP000244090"/>
    </source>
</evidence>
<proteinExistence type="predicted"/>
<reference evidence="1 2" key="1">
    <citation type="submission" date="2018-04" db="EMBL/GenBank/DDBJ databases">
        <title>Genomic Encyclopedia of Archaeal and Bacterial Type Strains, Phase II (KMG-II): from individual species to whole genera.</title>
        <authorList>
            <person name="Goeker M."/>
        </authorList>
    </citation>
    <scope>NUCLEOTIDE SEQUENCE [LARGE SCALE GENOMIC DNA]</scope>
    <source>
        <strain evidence="1 2">DSM 25731</strain>
    </source>
</reference>
<dbReference type="RefSeq" id="WP_108113678.1">
    <property type="nucleotide sequence ID" value="NZ_QBKT01000002.1"/>
</dbReference>
<name>A0A2T6C315_9FLAO</name>
<organism evidence="1 2">
    <name type="scientific">Kordia periserrulae</name>
    <dbReference type="NCBI Taxonomy" id="701523"/>
    <lineage>
        <taxon>Bacteria</taxon>
        <taxon>Pseudomonadati</taxon>
        <taxon>Bacteroidota</taxon>
        <taxon>Flavobacteriia</taxon>
        <taxon>Flavobacteriales</taxon>
        <taxon>Flavobacteriaceae</taxon>
        <taxon>Kordia</taxon>
    </lineage>
</organism>
<sequence length="82" mass="9269">MKKKFFLHKTVDALSDKQIEDLDNIFGGVADVPNDDIIHYPTGGGGPRCPDGYYWHERLARCIKDGELPYEPVEHAPTRQEG</sequence>